<dbReference type="PANTHER" id="PTHR24422">
    <property type="entry name" value="CHEMOTAXIS PROTEIN METHYLTRANSFERASE"/>
    <property type="match status" value="1"/>
</dbReference>
<dbReference type="InterPro" id="IPR050903">
    <property type="entry name" value="Bact_Chemotaxis_MeTrfase"/>
</dbReference>
<dbReference type="PANTHER" id="PTHR24422:SF19">
    <property type="entry name" value="CHEMOTAXIS PROTEIN METHYLTRANSFERASE"/>
    <property type="match status" value="1"/>
</dbReference>
<dbReference type="EC" id="2.1.1.80" evidence="2"/>
<dbReference type="Gene3D" id="3.40.50.150">
    <property type="entry name" value="Vaccinia Virus protein VP39"/>
    <property type="match status" value="1"/>
</dbReference>
<protein>
    <recommendedName>
        <fullName evidence="2">protein-glutamate O-methyltransferase</fullName>
        <ecNumber evidence="2">2.1.1.80</ecNumber>
    </recommendedName>
</protein>
<feature type="domain" description="CheR-type methyltransferase" evidence="6">
    <location>
        <begin position="1"/>
        <end position="246"/>
    </location>
</feature>
<dbReference type="InterPro" id="IPR000780">
    <property type="entry name" value="CheR_MeTrfase"/>
</dbReference>
<dbReference type="PRINTS" id="PR00996">
    <property type="entry name" value="CHERMTFRASE"/>
</dbReference>
<evidence type="ECO:0000256" key="2">
    <source>
        <dbReference type="ARBA" id="ARBA00012534"/>
    </source>
</evidence>
<dbReference type="SUPFAM" id="SSF53335">
    <property type="entry name" value="S-adenosyl-L-methionine-dependent methyltransferases"/>
    <property type="match status" value="1"/>
</dbReference>
<dbReference type="EMBL" id="JADPKZ010000036">
    <property type="protein sequence ID" value="MBF8377482.1"/>
    <property type="molecule type" value="Genomic_DNA"/>
</dbReference>
<gene>
    <name evidence="7" type="ORF">IW967_06280</name>
</gene>
<dbReference type="PROSITE" id="PS50123">
    <property type="entry name" value="CHER"/>
    <property type="match status" value="1"/>
</dbReference>
<dbReference type="InterPro" id="IPR022642">
    <property type="entry name" value="CheR_C"/>
</dbReference>
<keyword evidence="8" id="KW-1185">Reference proteome</keyword>
<dbReference type="InterPro" id="IPR022641">
    <property type="entry name" value="CheR_N"/>
</dbReference>
<evidence type="ECO:0000256" key="4">
    <source>
        <dbReference type="ARBA" id="ARBA00022679"/>
    </source>
</evidence>
<name>A0ABS0F2H6_9BACL</name>
<evidence type="ECO:0000256" key="5">
    <source>
        <dbReference type="ARBA" id="ARBA00022691"/>
    </source>
</evidence>
<dbReference type="SUPFAM" id="SSF47757">
    <property type="entry name" value="Chemotaxis receptor methyltransferase CheR, N-terminal domain"/>
    <property type="match status" value="1"/>
</dbReference>
<evidence type="ECO:0000256" key="1">
    <source>
        <dbReference type="ARBA" id="ARBA00001541"/>
    </source>
</evidence>
<dbReference type="InterPro" id="IPR029063">
    <property type="entry name" value="SAM-dependent_MTases_sf"/>
</dbReference>
<keyword evidence="3" id="KW-0489">Methyltransferase</keyword>
<keyword evidence="5" id="KW-0949">S-adenosyl-L-methionine</keyword>
<dbReference type="Proteomes" id="UP000642910">
    <property type="component" value="Unassembled WGS sequence"/>
</dbReference>
<evidence type="ECO:0000259" key="6">
    <source>
        <dbReference type="PROSITE" id="PS50123"/>
    </source>
</evidence>
<sequence length="247" mass="27980">MEHVRRLTGIDLNSYKRPQMERRVTHLRDRRGFSNFSAYAAALARDASLLRELVDRVTIQVSEFFRNPERWDDLRARLKAAAITPLRAWSAGCANGEEPYSLAVLCAELGLDIDIWATDLDERALQVAARGVYPPRALVNVSPERLARFFEPVSGGWQVDTAIRRRVRLERHNLLSDPYPHDLDLIVCRNLLIYLTEPAKQRIIAGFSRALKPGGHLFVGSTEQLIGIHPCGLRLVAPFIYQKEAEG</sequence>
<evidence type="ECO:0000313" key="7">
    <source>
        <dbReference type="EMBL" id="MBF8377482.1"/>
    </source>
</evidence>
<comment type="caution">
    <text evidence="7">The sequence shown here is derived from an EMBL/GenBank/DDBJ whole genome shotgun (WGS) entry which is preliminary data.</text>
</comment>
<dbReference type="RefSeq" id="WP_067850736.1">
    <property type="nucleotide sequence ID" value="NZ_JAIMBV010000107.1"/>
</dbReference>
<proteinExistence type="predicted"/>
<accession>A0ABS0F2H6</accession>
<evidence type="ECO:0000313" key="8">
    <source>
        <dbReference type="Proteomes" id="UP000642910"/>
    </source>
</evidence>
<dbReference type="SMART" id="SM00138">
    <property type="entry name" value="MeTrc"/>
    <property type="match status" value="1"/>
</dbReference>
<dbReference type="Pfam" id="PF01739">
    <property type="entry name" value="CheR"/>
    <property type="match status" value="1"/>
</dbReference>
<dbReference type="Pfam" id="PF03705">
    <property type="entry name" value="CheR_N"/>
    <property type="match status" value="1"/>
</dbReference>
<evidence type="ECO:0000256" key="3">
    <source>
        <dbReference type="ARBA" id="ARBA00022603"/>
    </source>
</evidence>
<keyword evidence="4" id="KW-0808">Transferase</keyword>
<dbReference type="InterPro" id="IPR036804">
    <property type="entry name" value="CheR_N_sf"/>
</dbReference>
<comment type="catalytic activity">
    <reaction evidence="1">
        <text>L-glutamyl-[protein] + S-adenosyl-L-methionine = [protein]-L-glutamate 5-O-methyl ester + S-adenosyl-L-homocysteine</text>
        <dbReference type="Rhea" id="RHEA:24452"/>
        <dbReference type="Rhea" id="RHEA-COMP:10208"/>
        <dbReference type="Rhea" id="RHEA-COMP:10311"/>
        <dbReference type="ChEBI" id="CHEBI:29973"/>
        <dbReference type="ChEBI" id="CHEBI:57856"/>
        <dbReference type="ChEBI" id="CHEBI:59789"/>
        <dbReference type="ChEBI" id="CHEBI:82795"/>
        <dbReference type="EC" id="2.1.1.80"/>
    </reaction>
</comment>
<dbReference type="Gene3D" id="1.10.155.10">
    <property type="entry name" value="Chemotaxis receptor methyltransferase CheR, N-terminal domain"/>
    <property type="match status" value="1"/>
</dbReference>
<organism evidence="7 8">
    <name type="scientific">Alicyclobacillus mali</name>
    <name type="common">ex Roth et al. 2021</name>
    <dbReference type="NCBI Taxonomy" id="1123961"/>
    <lineage>
        <taxon>Bacteria</taxon>
        <taxon>Bacillati</taxon>
        <taxon>Bacillota</taxon>
        <taxon>Bacilli</taxon>
        <taxon>Bacillales</taxon>
        <taxon>Alicyclobacillaceae</taxon>
        <taxon>Alicyclobacillus</taxon>
    </lineage>
</organism>
<reference evidence="7 8" key="1">
    <citation type="submission" date="2020-11" db="EMBL/GenBank/DDBJ databases">
        <title>Genomic insight of Alicyclobacillus mali FL 18 reveals a new arsenic-resistant strain, with potential in environmental biotechnology.</title>
        <authorList>
            <person name="Fiorentino G."/>
            <person name="Gallo G."/>
            <person name="Aulitto M."/>
        </authorList>
    </citation>
    <scope>NUCLEOTIDE SEQUENCE [LARGE SCALE GENOMIC DNA]</scope>
    <source>
        <strain evidence="7 8">FL 18</strain>
    </source>
</reference>